<dbReference type="AlphaFoldDB" id="A0A6C0HQA5"/>
<sequence length="832" mass="91931">MLAAILLTSIFAVFFVSAEPQRYPLDIEGLHKLQRENGNVDSYLHTRELFDAVHAGKKYFEKTELKERLDEDKLDYESLSTQAFHITTVKATLFPGNNYFSLDDNSLAKKIHEINPVSIIDCNSHSVRNGDYYIGTNSSNHIDVALHSNQGSKGGFIFSRQVVSVKKLGDGCKHVLTSVVHPLQIMDTHIETTVHFPYDRVYVPNDGQKERNLRGDSDAFIDPDAPLLLCSDDKVTSKMATIHKTGEDSTTIKGVPFDYSYALDVKGNECLYTAATVPGSINYNHVSGTTAIRQNIVLGNGATCTNCYSFVGASVLAVFNIFGGQMSTFAFEAKDGGGAGFNIGILIKDPTFSAAKYLNLAGPGKSSSIPIVAGLSLDIKFGGAWATIKGSGSAKGEARFSSGYTLYEEDSIMYSKSRWSAKHELTNSNQLKPVYSISGFKVSSMSLSAIVSLSARIEFSFGGSIPVVNVGATIDFSSILTATAQFVKKGQQSLTAYKILLDFSEDESRILLDSETNAKHPGDKIRFKVRYEGFNPNEEHELYFNLHHSVKDSGIPIAKHNFKSSNTGKGFLTVDWTVPYDTTLMQRGSDSPKQHFSVHSSARLDRFHSDKKVKLSRRQGSSVFQYPRDGSVVPIDQVITIKWDKNKMKYFRHRPGTDGMGEDKVSPKVSIIIVSKEGNEAYQLANNINNSGEYRIKLPEILRYLGKNFFLVIHDSNEYSKMAWHHGTFTLKPRSRIPLNGTAELLYTYVEPPLLDNGLPLWGLGANSSLVIPEIQSRRLDIGPDSCPNSALSLLLQVEFGFDGFTLLGKKYTLGSTHSNPFTLIPQKNFCL</sequence>
<proteinExistence type="predicted"/>
<organism evidence="1">
    <name type="scientific">viral metagenome</name>
    <dbReference type="NCBI Taxonomy" id="1070528"/>
    <lineage>
        <taxon>unclassified sequences</taxon>
        <taxon>metagenomes</taxon>
        <taxon>organismal metagenomes</taxon>
    </lineage>
</organism>
<evidence type="ECO:0000313" key="1">
    <source>
        <dbReference type="EMBL" id="QHT82871.1"/>
    </source>
</evidence>
<dbReference type="EMBL" id="MN740004">
    <property type="protein sequence ID" value="QHT82871.1"/>
    <property type="molecule type" value="Genomic_DNA"/>
</dbReference>
<protein>
    <submittedName>
        <fullName evidence="1">Uncharacterized protein</fullName>
    </submittedName>
</protein>
<name>A0A6C0HQA5_9ZZZZ</name>
<reference evidence="1" key="1">
    <citation type="journal article" date="2020" name="Nature">
        <title>Giant virus diversity and host interactions through global metagenomics.</title>
        <authorList>
            <person name="Schulz F."/>
            <person name="Roux S."/>
            <person name="Paez-Espino D."/>
            <person name="Jungbluth S."/>
            <person name="Walsh D.A."/>
            <person name="Denef V.J."/>
            <person name="McMahon K.D."/>
            <person name="Konstantinidis K.T."/>
            <person name="Eloe-Fadrosh E.A."/>
            <person name="Kyrpides N.C."/>
            <person name="Woyke T."/>
        </authorList>
    </citation>
    <scope>NUCLEOTIDE SEQUENCE</scope>
    <source>
        <strain evidence="1">GVMAG-M-3300023184-165</strain>
    </source>
</reference>
<accession>A0A6C0HQA5</accession>